<evidence type="ECO:0000259" key="12">
    <source>
        <dbReference type="PROSITE" id="PS51123"/>
    </source>
</evidence>
<dbReference type="InterPro" id="IPR006665">
    <property type="entry name" value="OmpA-like"/>
</dbReference>
<dbReference type="CDD" id="cd07185">
    <property type="entry name" value="OmpA_C-like"/>
    <property type="match status" value="1"/>
</dbReference>
<protein>
    <recommendedName>
        <fullName evidence="9">Peptidoglycan-associated protein</fullName>
    </recommendedName>
</protein>
<dbReference type="Gene3D" id="3.30.1330.60">
    <property type="entry name" value="OmpA-like domain"/>
    <property type="match status" value="1"/>
</dbReference>
<evidence type="ECO:0000256" key="7">
    <source>
        <dbReference type="ARBA" id="ARBA00023288"/>
    </source>
</evidence>
<comment type="caution">
    <text evidence="13">The sequence shown here is derived from an EMBL/GenBank/DDBJ whole genome shotgun (WGS) entry which is preliminary data.</text>
</comment>
<gene>
    <name evidence="9 13" type="primary">pal</name>
    <name evidence="13" type="ORF">FIV46_07185</name>
</gene>
<keyword evidence="7 13" id="KW-0449">Lipoprotein</keyword>
<dbReference type="InterPro" id="IPR014169">
    <property type="entry name" value="Pal_lipo_C"/>
</dbReference>
<dbReference type="InterPro" id="IPR039001">
    <property type="entry name" value="Pal"/>
</dbReference>
<dbReference type="InterPro" id="IPR006664">
    <property type="entry name" value="OMP_bac"/>
</dbReference>
<evidence type="ECO:0000256" key="11">
    <source>
        <dbReference type="SAM" id="MobiDB-lite"/>
    </source>
</evidence>
<dbReference type="GO" id="GO:0009279">
    <property type="term" value="C:cell outer membrane"/>
    <property type="evidence" value="ECO:0007669"/>
    <property type="project" value="UniProtKB-SubCell"/>
</dbReference>
<dbReference type="AlphaFoldDB" id="A0A501PNL0"/>
<comment type="subcellular location">
    <subcellularLocation>
        <location evidence="1">Cell outer membrane</location>
    </subcellularLocation>
</comment>
<name>A0A501PNL0_9PROT</name>
<keyword evidence="8 9" id="KW-0131">Cell cycle</keyword>
<dbReference type="InterPro" id="IPR050330">
    <property type="entry name" value="Bact_OuterMem_StrucFunc"/>
</dbReference>
<dbReference type="PROSITE" id="PS51123">
    <property type="entry name" value="OMPA_2"/>
    <property type="match status" value="1"/>
</dbReference>
<dbReference type="PANTHER" id="PTHR30329:SF21">
    <property type="entry name" value="LIPOPROTEIN YIAD-RELATED"/>
    <property type="match status" value="1"/>
</dbReference>
<evidence type="ECO:0000256" key="1">
    <source>
        <dbReference type="ARBA" id="ARBA00004442"/>
    </source>
</evidence>
<evidence type="ECO:0000256" key="8">
    <source>
        <dbReference type="ARBA" id="ARBA00023306"/>
    </source>
</evidence>
<keyword evidence="4 10" id="KW-0472">Membrane</keyword>
<accession>A0A501PNL0</accession>
<evidence type="ECO:0000256" key="3">
    <source>
        <dbReference type="ARBA" id="ARBA00022729"/>
    </source>
</evidence>
<dbReference type="OrthoDB" id="9809164at2"/>
<dbReference type="PANTHER" id="PTHR30329">
    <property type="entry name" value="STATOR ELEMENT OF FLAGELLAR MOTOR COMPLEX"/>
    <property type="match status" value="1"/>
</dbReference>
<dbReference type="PRINTS" id="PR01021">
    <property type="entry name" value="OMPADOMAIN"/>
</dbReference>
<dbReference type="GO" id="GO:0051301">
    <property type="term" value="P:cell division"/>
    <property type="evidence" value="ECO:0007669"/>
    <property type="project" value="UniProtKB-UniRule"/>
</dbReference>
<evidence type="ECO:0000313" key="14">
    <source>
        <dbReference type="Proteomes" id="UP000319148"/>
    </source>
</evidence>
<comment type="function">
    <text evidence="9">Part of the Tol-Pal system, which plays a role in outer membrane invagination during cell division and is important for maintaining outer membrane integrity.</text>
</comment>
<feature type="compositionally biased region" description="Low complexity" evidence="11">
    <location>
        <begin position="32"/>
        <end position="53"/>
    </location>
</feature>
<feature type="region of interest" description="Disordered" evidence="11">
    <location>
        <begin position="14"/>
        <end position="58"/>
    </location>
</feature>
<dbReference type="HAMAP" id="MF_02204">
    <property type="entry name" value="Pal"/>
    <property type="match status" value="1"/>
</dbReference>
<comment type="similarity">
    <text evidence="9">Belongs to the Pal lipoprotein family.</text>
</comment>
<evidence type="ECO:0000256" key="2">
    <source>
        <dbReference type="ARBA" id="ARBA00022618"/>
    </source>
</evidence>
<dbReference type="InterPro" id="IPR036737">
    <property type="entry name" value="OmpA-like_sf"/>
</dbReference>
<organism evidence="13 14">
    <name type="scientific">Emcibacter nanhaiensis</name>
    <dbReference type="NCBI Taxonomy" id="1505037"/>
    <lineage>
        <taxon>Bacteria</taxon>
        <taxon>Pseudomonadati</taxon>
        <taxon>Pseudomonadota</taxon>
        <taxon>Alphaproteobacteria</taxon>
        <taxon>Emcibacterales</taxon>
        <taxon>Emcibacteraceae</taxon>
        <taxon>Emcibacter</taxon>
    </lineage>
</organism>
<evidence type="ECO:0000313" key="13">
    <source>
        <dbReference type="EMBL" id="TPD62070.1"/>
    </source>
</evidence>
<dbReference type="SUPFAM" id="SSF103088">
    <property type="entry name" value="OmpA-like"/>
    <property type="match status" value="1"/>
</dbReference>
<evidence type="ECO:0000256" key="10">
    <source>
        <dbReference type="PROSITE-ProRule" id="PRU00473"/>
    </source>
</evidence>
<keyword evidence="2 9" id="KW-0132">Cell division</keyword>
<sequence length="168" mass="18069">MVIGAVLLVSACAGKEEPVETTPAPAEEEQPAVEQAPTEGVQVEPEEVGPTPGSQEDLDQTAGALVYFGFDRYDLTADARSVLQSQARWIIDNNASVTIEGHCDERGTREYNLALGDRRATAVKNYLVALGVSASQIRTVSYGKERPAVSGSGESVWAQNRRGYTRVE</sequence>
<keyword evidence="5" id="KW-0564">Palmitate</keyword>
<evidence type="ECO:0000256" key="6">
    <source>
        <dbReference type="ARBA" id="ARBA00023237"/>
    </source>
</evidence>
<keyword evidence="14" id="KW-1185">Reference proteome</keyword>
<proteinExistence type="inferred from homology"/>
<reference evidence="14" key="1">
    <citation type="submission" date="2019-06" db="EMBL/GenBank/DDBJ databases">
        <title>The complete genome of Emcibacter congregatus ZYLT.</title>
        <authorList>
            <person name="Zhao Z."/>
        </authorList>
    </citation>
    <scope>NUCLEOTIDE SEQUENCE [LARGE SCALE GENOMIC DNA]</scope>
    <source>
        <strain evidence="14">MCCC 1A06723</strain>
    </source>
</reference>
<dbReference type="EMBL" id="VFIY01000005">
    <property type="protein sequence ID" value="TPD62070.1"/>
    <property type="molecule type" value="Genomic_DNA"/>
</dbReference>
<dbReference type="Pfam" id="PF00691">
    <property type="entry name" value="OmpA"/>
    <property type="match status" value="1"/>
</dbReference>
<dbReference type="Proteomes" id="UP000319148">
    <property type="component" value="Unassembled WGS sequence"/>
</dbReference>
<comment type="subunit">
    <text evidence="9">The Tol-Pal system is composed of five core proteins: the inner membrane proteins TolA, TolQ and TolR, the periplasmic protein TolB and the outer membrane protein Pal. They form a network linking the inner and outer membranes and the peptidoglycan layer.</text>
</comment>
<feature type="domain" description="OmpA-like" evidence="12">
    <location>
        <begin position="55"/>
        <end position="168"/>
    </location>
</feature>
<keyword evidence="3" id="KW-0732">Signal</keyword>
<keyword evidence="6" id="KW-0998">Cell outer membrane</keyword>
<evidence type="ECO:0000256" key="9">
    <source>
        <dbReference type="HAMAP-Rule" id="MF_02204"/>
    </source>
</evidence>
<evidence type="ECO:0000256" key="5">
    <source>
        <dbReference type="ARBA" id="ARBA00023139"/>
    </source>
</evidence>
<dbReference type="NCBIfam" id="TIGR02802">
    <property type="entry name" value="Pal_lipo"/>
    <property type="match status" value="1"/>
</dbReference>
<evidence type="ECO:0000256" key="4">
    <source>
        <dbReference type="ARBA" id="ARBA00023136"/>
    </source>
</evidence>